<dbReference type="SMART" id="SM00198">
    <property type="entry name" value="SCP"/>
    <property type="match status" value="1"/>
</dbReference>
<dbReference type="PRINTS" id="PR00838">
    <property type="entry name" value="V5ALLERGEN"/>
</dbReference>
<sequence>MILFLIFPAIIVAVTGYDCYRGKLTPQYREKIVREHNRLRSKLAKGTYKNSAGKWMPKGKNMMEMKWDCELELMAQRWADQCVSGNSPKDRRGRIGENVYTQRSDTSVAVYGTSGIMIALESWWVELTRSYKNNPSNKYTSIVANRGVSNFTQLAWGKTYKVGCGIATHCDGGKAFVAVCQYNPGGNTMGESIYEKGRPCKTDRDCSSRKCAKESGLCKLNFFI</sequence>
<protein>
    <submittedName>
        <fullName evidence="3 4">Activation-associated secreted protein-2</fullName>
    </submittedName>
</protein>
<dbReference type="InterPro" id="IPR035940">
    <property type="entry name" value="CAP_sf"/>
</dbReference>
<name>Q9GPN4_ONCVO</name>
<evidence type="ECO:0000313" key="3">
    <source>
        <dbReference type="EMBL" id="AAG40311.1"/>
    </source>
</evidence>
<dbReference type="InterPro" id="IPR001283">
    <property type="entry name" value="CRISP-related"/>
</dbReference>
<dbReference type="InterPro" id="IPR002413">
    <property type="entry name" value="V5_allergen-like"/>
</dbReference>
<keyword evidence="1" id="KW-0732">Signal</keyword>
<dbReference type="EMBL" id="CMVM020000283">
    <property type="status" value="NOT_ANNOTATED_CDS"/>
    <property type="molecule type" value="Genomic_DNA"/>
</dbReference>
<dbReference type="Proteomes" id="UP000024404">
    <property type="component" value="Unassembled WGS sequence"/>
</dbReference>
<dbReference type="SUPFAM" id="SSF55797">
    <property type="entry name" value="PR-1-like"/>
    <property type="match status" value="1"/>
</dbReference>
<dbReference type="CDD" id="cd05380">
    <property type="entry name" value="CAP_euk"/>
    <property type="match status" value="1"/>
</dbReference>
<reference evidence="5" key="2">
    <citation type="submission" date="2013-10" db="EMBL/GenBank/DDBJ databases">
        <title>Genome sequencing of Onchocerca volvulus.</title>
        <authorList>
            <person name="Cotton J."/>
            <person name="Tsai J."/>
            <person name="Stanley E."/>
            <person name="Tracey A."/>
            <person name="Holroyd N."/>
            <person name="Lustigman S."/>
            <person name="Berriman M."/>
        </authorList>
    </citation>
    <scope>NUCLEOTIDE SEQUENCE</scope>
</reference>
<dbReference type="OMA" id="MAWNSAL"/>
<evidence type="ECO:0000259" key="2">
    <source>
        <dbReference type="SMART" id="SM00198"/>
    </source>
</evidence>
<dbReference type="PRINTS" id="PR00837">
    <property type="entry name" value="V5TPXLIKE"/>
</dbReference>
<dbReference type="InterPro" id="IPR014044">
    <property type="entry name" value="CAP_dom"/>
</dbReference>
<dbReference type="EnsemblMetazoa" id="OVOC9570.1">
    <property type="protein sequence ID" value="OVOC9570.1"/>
    <property type="gene ID" value="WBGene00246379"/>
</dbReference>
<dbReference type="Gene3D" id="3.40.33.10">
    <property type="entry name" value="CAP"/>
    <property type="match status" value="1"/>
</dbReference>
<feature type="signal peptide" evidence="1">
    <location>
        <begin position="1"/>
        <end position="16"/>
    </location>
</feature>
<accession>Q9GPN4</accession>
<proteinExistence type="evidence at transcript level"/>
<organism evidence="3">
    <name type="scientific">Onchocerca volvulus</name>
    <dbReference type="NCBI Taxonomy" id="6282"/>
    <lineage>
        <taxon>Eukaryota</taxon>
        <taxon>Metazoa</taxon>
        <taxon>Ecdysozoa</taxon>
        <taxon>Nematoda</taxon>
        <taxon>Chromadorea</taxon>
        <taxon>Rhabditida</taxon>
        <taxon>Spirurina</taxon>
        <taxon>Spiruromorpha</taxon>
        <taxon>Filarioidea</taxon>
        <taxon>Onchocercidae</taxon>
        <taxon>Onchocerca</taxon>
    </lineage>
</organism>
<dbReference type="HOGENOM" id="CLU_035730_7_1_1"/>
<evidence type="ECO:0000313" key="5">
    <source>
        <dbReference type="Proteomes" id="UP000024404"/>
    </source>
</evidence>
<dbReference type="PANTHER" id="PTHR10334">
    <property type="entry name" value="CYSTEINE-RICH SECRETORY PROTEIN-RELATED"/>
    <property type="match status" value="1"/>
</dbReference>
<keyword evidence="5" id="KW-1185">Reference proteome</keyword>
<dbReference type="STRING" id="6282.Q9GPN4"/>
<feature type="chain" id="PRO_5014108080" evidence="1">
    <location>
        <begin position="17"/>
        <end position="224"/>
    </location>
</feature>
<dbReference type="Pfam" id="PF00188">
    <property type="entry name" value="CAP"/>
    <property type="match status" value="1"/>
</dbReference>
<dbReference type="AlphaFoldDB" id="Q9GPN4"/>
<reference evidence="4" key="3">
    <citation type="submission" date="2022-06" db="UniProtKB">
        <authorList>
            <consortium name="EnsemblMetazoa"/>
        </authorList>
    </citation>
    <scope>IDENTIFICATION</scope>
</reference>
<gene>
    <name evidence="3" type="primary">asp-2</name>
</gene>
<feature type="domain" description="SCP" evidence="2">
    <location>
        <begin position="27"/>
        <end position="190"/>
    </location>
</feature>
<dbReference type="EMBL" id="AF314563">
    <property type="protein sequence ID" value="AAG40311.1"/>
    <property type="molecule type" value="mRNA"/>
</dbReference>
<evidence type="ECO:0000313" key="4">
    <source>
        <dbReference type="EnsemblMetazoa" id="OVOC9570.1"/>
    </source>
</evidence>
<reference evidence="3" key="1">
    <citation type="journal article" date="2000" name="Mol. Biochem. Parasitol.">
        <title>Angiogenic activity of Onchocerca volvulus recombinant proteins similar to vespid venom antigen 5.</title>
        <authorList>
            <person name="Tawe W."/>
            <person name="Pearlman E."/>
            <person name="Unnasch T.R."/>
            <person name="Lustigman S."/>
        </authorList>
    </citation>
    <scope>NUCLEOTIDE SEQUENCE</scope>
</reference>
<evidence type="ECO:0000256" key="1">
    <source>
        <dbReference type="SAM" id="SignalP"/>
    </source>
</evidence>